<proteinExistence type="predicted"/>
<reference evidence="2 3" key="1">
    <citation type="submission" date="2018-11" db="EMBL/GenBank/DDBJ databases">
        <title>Genomic Encyclopedia of Type Strains, Phase IV (KMG-IV): sequencing the most valuable type-strain genomes for metagenomic binning, comparative biology and taxonomic classification.</title>
        <authorList>
            <person name="Goeker M."/>
        </authorList>
    </citation>
    <scope>NUCLEOTIDE SEQUENCE [LARGE SCALE GENOMIC DNA]</scope>
    <source>
        <strain evidence="2 3">DSM 104731</strain>
    </source>
</reference>
<dbReference type="InterPro" id="IPR002145">
    <property type="entry name" value="CopG"/>
</dbReference>
<dbReference type="EMBL" id="RKQK01000001">
    <property type="protein sequence ID" value="RPE72191.1"/>
    <property type="molecule type" value="Genomic_DNA"/>
</dbReference>
<dbReference type="RefSeq" id="WP_342772292.1">
    <property type="nucleotide sequence ID" value="NZ_RKQK01000001.1"/>
</dbReference>
<dbReference type="AlphaFoldDB" id="A0A3N4UX77"/>
<organism evidence="2 3">
    <name type="scientific">Pacificibacter maritimus</name>
    <dbReference type="NCBI Taxonomy" id="762213"/>
    <lineage>
        <taxon>Bacteria</taxon>
        <taxon>Pseudomonadati</taxon>
        <taxon>Pseudomonadota</taxon>
        <taxon>Alphaproteobacteria</taxon>
        <taxon>Rhodobacterales</taxon>
        <taxon>Roseobacteraceae</taxon>
        <taxon>Pacificibacter</taxon>
    </lineage>
</organism>
<sequence>MKSRGRPKVDTHPVMVRMPAELIEQLDEIRRTEADLPSRPELIRRIVEDWMLDRQK</sequence>
<accession>A0A3N4UX77</accession>
<evidence type="ECO:0000313" key="3">
    <source>
        <dbReference type="Proteomes" id="UP000269689"/>
    </source>
</evidence>
<evidence type="ECO:0000313" key="2">
    <source>
        <dbReference type="EMBL" id="RPE72191.1"/>
    </source>
</evidence>
<dbReference type="Pfam" id="PF01402">
    <property type="entry name" value="RHH_1"/>
    <property type="match status" value="1"/>
</dbReference>
<name>A0A3N4UX77_9RHOB</name>
<dbReference type="Proteomes" id="UP000269689">
    <property type="component" value="Unassembled WGS sequence"/>
</dbReference>
<comment type="caution">
    <text evidence="2">The sequence shown here is derived from an EMBL/GenBank/DDBJ whole genome shotgun (WGS) entry which is preliminary data.</text>
</comment>
<gene>
    <name evidence="2" type="ORF">EDD53_1340</name>
</gene>
<protein>
    <submittedName>
        <fullName evidence="2">Ribbon-helix-helix CopG family protein</fullName>
    </submittedName>
</protein>
<feature type="domain" description="Ribbon-helix-helix protein CopG" evidence="1">
    <location>
        <begin position="14"/>
        <end position="50"/>
    </location>
</feature>
<dbReference type="GO" id="GO:0006355">
    <property type="term" value="P:regulation of DNA-templated transcription"/>
    <property type="evidence" value="ECO:0007669"/>
    <property type="project" value="InterPro"/>
</dbReference>
<keyword evidence="3" id="KW-1185">Reference proteome</keyword>
<evidence type="ECO:0000259" key="1">
    <source>
        <dbReference type="Pfam" id="PF01402"/>
    </source>
</evidence>